<name>A0A8M1GIM2_URSMA</name>
<feature type="compositionally biased region" description="Low complexity" evidence="1">
    <location>
        <begin position="140"/>
        <end position="157"/>
    </location>
</feature>
<sequence>MLAFQKGEGDAEARTHLLLPLTCRTPENVHTSLPGELGNRPGFCVATPQLNIRGLTARRPGVLSFQGLAPVPAWTTGTHTHEVLSPTPRSTSLPIGWPVEPPGHLPVSCPMHMPDPSLEPFLPAAPAAHTTPSPPPSFPTRPSAVASGPGSYGPSSALQSSPQPELEKCKSDRMASGLGLHRAFPWLSGQKSKATVGSSCKTEVENRRELSLEGFTPRSKVVKGSGGSQAS</sequence>
<evidence type="ECO:0000313" key="3">
    <source>
        <dbReference type="RefSeq" id="XP_040495528.1"/>
    </source>
</evidence>
<feature type="region of interest" description="Disordered" evidence="1">
    <location>
        <begin position="190"/>
        <end position="231"/>
    </location>
</feature>
<feature type="region of interest" description="Disordered" evidence="1">
    <location>
        <begin position="118"/>
        <end position="171"/>
    </location>
</feature>
<proteinExistence type="predicted"/>
<keyword evidence="2" id="KW-1185">Reference proteome</keyword>
<dbReference type="Proteomes" id="UP000261680">
    <property type="component" value="Unplaced"/>
</dbReference>
<accession>A0A8M1GIM2</accession>
<dbReference type="GeneID" id="103671071"/>
<organism evidence="2 3">
    <name type="scientific">Ursus maritimus</name>
    <name type="common">Polar bear</name>
    <name type="synonym">Thalarctos maritimus</name>
    <dbReference type="NCBI Taxonomy" id="29073"/>
    <lineage>
        <taxon>Eukaryota</taxon>
        <taxon>Metazoa</taxon>
        <taxon>Chordata</taxon>
        <taxon>Craniata</taxon>
        <taxon>Vertebrata</taxon>
        <taxon>Euteleostomi</taxon>
        <taxon>Mammalia</taxon>
        <taxon>Eutheria</taxon>
        <taxon>Laurasiatheria</taxon>
        <taxon>Carnivora</taxon>
        <taxon>Caniformia</taxon>
        <taxon>Ursidae</taxon>
        <taxon>Ursus</taxon>
    </lineage>
</organism>
<dbReference type="RefSeq" id="XP_040495528.1">
    <property type="nucleotide sequence ID" value="XM_040639594.1"/>
</dbReference>
<evidence type="ECO:0000256" key="1">
    <source>
        <dbReference type="SAM" id="MobiDB-lite"/>
    </source>
</evidence>
<evidence type="ECO:0000313" key="2">
    <source>
        <dbReference type="Proteomes" id="UP000261680"/>
    </source>
</evidence>
<feature type="compositionally biased region" description="Polar residues" evidence="1">
    <location>
        <begin position="190"/>
        <end position="201"/>
    </location>
</feature>
<reference evidence="3" key="1">
    <citation type="submission" date="2025-08" db="UniProtKB">
        <authorList>
            <consortium name="RefSeq"/>
        </authorList>
    </citation>
    <scope>IDENTIFICATION</scope>
    <source>
        <tissue evidence="3">Whole blood</tissue>
    </source>
</reference>
<protein>
    <submittedName>
        <fullName evidence="3">Proline-rich receptor-like protein kinase PERK2 isoform X5</fullName>
    </submittedName>
</protein>
<dbReference type="AlphaFoldDB" id="A0A8M1GIM2"/>
<feature type="compositionally biased region" description="Basic and acidic residues" evidence="1">
    <location>
        <begin position="202"/>
        <end position="211"/>
    </location>
</feature>
<gene>
    <name evidence="3" type="primary">LOC103671071</name>
</gene>